<reference evidence="4" key="1">
    <citation type="journal article" date="2021" name="Nat. Microbiol.">
        <title>Cocultivation of an ultrasmall environmental parasitic bacterium with lytic ability against bacteria associated with wastewater foams.</title>
        <authorList>
            <person name="Batinovic S."/>
            <person name="Rose J.J.A."/>
            <person name="Ratcliffe J."/>
            <person name="Seviour R.J."/>
            <person name="Petrovski S."/>
        </authorList>
    </citation>
    <scope>NUCLEOTIDE SEQUENCE</scope>
    <source>
        <strain evidence="4">CON44</strain>
    </source>
</reference>
<dbReference type="InterPro" id="IPR002068">
    <property type="entry name" value="A-crystallin/Hsp20_dom"/>
</dbReference>
<evidence type="ECO:0000313" key="4">
    <source>
        <dbReference type="EMBL" id="QHN38243.1"/>
    </source>
</evidence>
<dbReference type="PROSITE" id="PS01031">
    <property type="entry name" value="SHSP"/>
    <property type="match status" value="1"/>
</dbReference>
<feature type="compositionally biased region" description="Low complexity" evidence="3">
    <location>
        <begin position="163"/>
        <end position="195"/>
    </location>
</feature>
<dbReference type="InterPro" id="IPR031107">
    <property type="entry name" value="Small_HSP"/>
</dbReference>
<name>A0A857LPD8_9ACTN</name>
<organism evidence="4">
    <name type="scientific">Gordonia amarae</name>
    <dbReference type="NCBI Taxonomy" id="36821"/>
    <lineage>
        <taxon>Bacteria</taxon>
        <taxon>Bacillati</taxon>
        <taxon>Actinomycetota</taxon>
        <taxon>Actinomycetes</taxon>
        <taxon>Mycobacteriales</taxon>
        <taxon>Gordoniaceae</taxon>
        <taxon>Gordonia</taxon>
    </lineage>
</organism>
<sequence length="195" mass="21068">MPAYKTTVATRRPVPARYVRTPARRPFGVFDDPFGREFFELSNRLFDNAFAGVEQRAAAWTPAVTVSETEKAFVIEAELPGIKREDITVELDDNALHVHGQTTVTEREGQVRHQTRRTGSFDYRLSLPGEVAADQVGATLADGVLRLEVPKAEPAQARKIEIADAAPAAETTAEATPEGTADSTAGTTAADTTAE</sequence>
<dbReference type="CDD" id="cd06464">
    <property type="entry name" value="ACD_sHsps-like"/>
    <property type="match status" value="1"/>
</dbReference>
<dbReference type="InterPro" id="IPR008978">
    <property type="entry name" value="HSP20-like_chaperone"/>
</dbReference>
<evidence type="ECO:0000256" key="1">
    <source>
        <dbReference type="PROSITE-ProRule" id="PRU00285"/>
    </source>
</evidence>
<evidence type="ECO:0000256" key="3">
    <source>
        <dbReference type="SAM" id="MobiDB-lite"/>
    </source>
</evidence>
<proteinExistence type="inferred from homology"/>
<evidence type="ECO:0000256" key="2">
    <source>
        <dbReference type="RuleBase" id="RU003616"/>
    </source>
</evidence>
<comment type="similarity">
    <text evidence="1 2">Belongs to the small heat shock protein (HSP20) family.</text>
</comment>
<gene>
    <name evidence="4" type="ORF">GII30_02750</name>
</gene>
<dbReference type="Gene3D" id="2.60.40.790">
    <property type="match status" value="1"/>
</dbReference>
<dbReference type="RefSeq" id="WP_005193422.1">
    <property type="nucleotide sequence ID" value="NZ_CP045804.1"/>
</dbReference>
<dbReference type="Pfam" id="PF00011">
    <property type="entry name" value="HSP20"/>
    <property type="match status" value="1"/>
</dbReference>
<dbReference type="PANTHER" id="PTHR11527">
    <property type="entry name" value="HEAT-SHOCK PROTEIN 20 FAMILY MEMBER"/>
    <property type="match status" value="1"/>
</dbReference>
<dbReference type="EMBL" id="CP045810">
    <property type="protein sequence ID" value="QHN38243.1"/>
    <property type="molecule type" value="Genomic_DNA"/>
</dbReference>
<dbReference type="SUPFAM" id="SSF49764">
    <property type="entry name" value="HSP20-like chaperones"/>
    <property type="match status" value="1"/>
</dbReference>
<accession>A0A857LPD8</accession>
<protein>
    <submittedName>
        <fullName evidence="4">Hsp20 family protein</fullName>
    </submittedName>
</protein>
<dbReference type="AlphaFoldDB" id="A0A857LPD8"/>
<feature type="region of interest" description="Disordered" evidence="3">
    <location>
        <begin position="161"/>
        <end position="195"/>
    </location>
</feature>